<comment type="caution">
    <text evidence="1">The sequence shown here is derived from an EMBL/GenBank/DDBJ whole genome shotgun (WGS) entry which is preliminary data.</text>
</comment>
<evidence type="ECO:0000313" key="2">
    <source>
        <dbReference type="Proteomes" id="UP001066276"/>
    </source>
</evidence>
<dbReference type="Proteomes" id="UP001066276">
    <property type="component" value="Chromosome 8"/>
</dbReference>
<name>A0AAV7NVZ2_PLEWA</name>
<dbReference type="PANTHER" id="PTHR33050:SF8">
    <property type="entry name" value="REVERSE TRANSCRIPTASE DOMAIN-CONTAINING PROTEIN"/>
    <property type="match status" value="1"/>
</dbReference>
<keyword evidence="2" id="KW-1185">Reference proteome</keyword>
<accession>A0AAV7NVZ2</accession>
<organism evidence="1 2">
    <name type="scientific">Pleurodeles waltl</name>
    <name type="common">Iberian ribbed newt</name>
    <dbReference type="NCBI Taxonomy" id="8319"/>
    <lineage>
        <taxon>Eukaryota</taxon>
        <taxon>Metazoa</taxon>
        <taxon>Chordata</taxon>
        <taxon>Craniata</taxon>
        <taxon>Vertebrata</taxon>
        <taxon>Euteleostomi</taxon>
        <taxon>Amphibia</taxon>
        <taxon>Batrachia</taxon>
        <taxon>Caudata</taxon>
        <taxon>Salamandroidea</taxon>
        <taxon>Salamandridae</taxon>
        <taxon>Pleurodelinae</taxon>
        <taxon>Pleurodeles</taxon>
    </lineage>
</organism>
<gene>
    <name evidence="1" type="ORF">NDU88_006739</name>
</gene>
<protein>
    <submittedName>
        <fullName evidence="1">Uncharacterized protein</fullName>
    </submittedName>
</protein>
<reference evidence="1" key="1">
    <citation type="journal article" date="2022" name="bioRxiv">
        <title>Sequencing and chromosome-scale assembly of the giantPleurodeles waltlgenome.</title>
        <authorList>
            <person name="Brown T."/>
            <person name="Elewa A."/>
            <person name="Iarovenko S."/>
            <person name="Subramanian E."/>
            <person name="Araus A.J."/>
            <person name="Petzold A."/>
            <person name="Susuki M."/>
            <person name="Suzuki K.-i.T."/>
            <person name="Hayashi T."/>
            <person name="Toyoda A."/>
            <person name="Oliveira C."/>
            <person name="Osipova E."/>
            <person name="Leigh N.D."/>
            <person name="Simon A."/>
            <person name="Yun M.H."/>
        </authorList>
    </citation>
    <scope>NUCLEOTIDE SEQUENCE</scope>
    <source>
        <strain evidence="1">20211129_DDA</strain>
        <tissue evidence="1">Liver</tissue>
    </source>
</reference>
<sequence>MVDHSAQHQGPECAWALQDFNPSQDLYDVQFGFGGVGDSEVPGMSADYGMGSGNEGWELDYQEGELQEGEIAECEGQEVEWWFAPMGIQVVQGSADQRKSLGVLQTGTSTKTALVTSDRSDLRPASRRSASVQALVLRPGKRSMEKDKELMKGVRAPLATEKTVGPVQVITFLGIELDSVLMEIRLLEDKKQRCLEHLNQMLEKGKVEVRHTAFTKPFERCLPGLPSIAIDWALTGKVLPHHWVRISARLKKDLRLWRVLLNDCNGILLAGLGEQFE</sequence>
<dbReference type="PANTHER" id="PTHR33050">
    <property type="entry name" value="REVERSE TRANSCRIPTASE DOMAIN-CONTAINING PROTEIN"/>
    <property type="match status" value="1"/>
</dbReference>
<evidence type="ECO:0000313" key="1">
    <source>
        <dbReference type="EMBL" id="KAJ1118548.1"/>
    </source>
</evidence>
<dbReference type="InterPro" id="IPR052055">
    <property type="entry name" value="Hepadnavirus_pol/RT"/>
</dbReference>
<dbReference type="EMBL" id="JANPWB010000012">
    <property type="protein sequence ID" value="KAJ1118548.1"/>
    <property type="molecule type" value="Genomic_DNA"/>
</dbReference>
<proteinExistence type="predicted"/>
<dbReference type="AlphaFoldDB" id="A0AAV7NVZ2"/>